<dbReference type="InterPro" id="IPR036047">
    <property type="entry name" value="F-box-like_dom_sf"/>
</dbReference>
<evidence type="ECO:0000313" key="3">
    <source>
        <dbReference type="Proteomes" id="UP000308197"/>
    </source>
</evidence>
<dbReference type="EMBL" id="ML211688">
    <property type="protein sequence ID" value="TFK80900.1"/>
    <property type="molecule type" value="Genomic_DNA"/>
</dbReference>
<dbReference type="InParanoid" id="A0A5C3NY19"/>
<reference evidence="2 3" key="1">
    <citation type="journal article" date="2019" name="Nat. Ecol. Evol.">
        <title>Megaphylogeny resolves global patterns of mushroom evolution.</title>
        <authorList>
            <person name="Varga T."/>
            <person name="Krizsan K."/>
            <person name="Foldi C."/>
            <person name="Dima B."/>
            <person name="Sanchez-Garcia M."/>
            <person name="Sanchez-Ramirez S."/>
            <person name="Szollosi G.J."/>
            <person name="Szarkandi J.G."/>
            <person name="Papp V."/>
            <person name="Albert L."/>
            <person name="Andreopoulos W."/>
            <person name="Angelini C."/>
            <person name="Antonin V."/>
            <person name="Barry K.W."/>
            <person name="Bougher N.L."/>
            <person name="Buchanan P."/>
            <person name="Buyck B."/>
            <person name="Bense V."/>
            <person name="Catcheside P."/>
            <person name="Chovatia M."/>
            <person name="Cooper J."/>
            <person name="Damon W."/>
            <person name="Desjardin D."/>
            <person name="Finy P."/>
            <person name="Geml J."/>
            <person name="Haridas S."/>
            <person name="Hughes K."/>
            <person name="Justo A."/>
            <person name="Karasinski D."/>
            <person name="Kautmanova I."/>
            <person name="Kiss B."/>
            <person name="Kocsube S."/>
            <person name="Kotiranta H."/>
            <person name="LaButti K.M."/>
            <person name="Lechner B.E."/>
            <person name="Liimatainen K."/>
            <person name="Lipzen A."/>
            <person name="Lukacs Z."/>
            <person name="Mihaltcheva S."/>
            <person name="Morgado L.N."/>
            <person name="Niskanen T."/>
            <person name="Noordeloos M.E."/>
            <person name="Ohm R.A."/>
            <person name="Ortiz-Santana B."/>
            <person name="Ovrebo C."/>
            <person name="Racz N."/>
            <person name="Riley R."/>
            <person name="Savchenko A."/>
            <person name="Shiryaev A."/>
            <person name="Soop K."/>
            <person name="Spirin V."/>
            <person name="Szebenyi C."/>
            <person name="Tomsovsky M."/>
            <person name="Tulloss R.E."/>
            <person name="Uehling J."/>
            <person name="Grigoriev I.V."/>
            <person name="Vagvolgyi C."/>
            <person name="Papp T."/>
            <person name="Martin F.M."/>
            <person name="Miettinen O."/>
            <person name="Hibbett D.S."/>
            <person name="Nagy L.G."/>
        </authorList>
    </citation>
    <scope>NUCLEOTIDE SEQUENCE [LARGE SCALE GENOMIC DNA]</scope>
    <source>
        <strain evidence="2 3">HHB13444</strain>
    </source>
</reference>
<organism evidence="2 3">
    <name type="scientific">Polyporus arcularius HHB13444</name>
    <dbReference type="NCBI Taxonomy" id="1314778"/>
    <lineage>
        <taxon>Eukaryota</taxon>
        <taxon>Fungi</taxon>
        <taxon>Dikarya</taxon>
        <taxon>Basidiomycota</taxon>
        <taxon>Agaricomycotina</taxon>
        <taxon>Agaricomycetes</taxon>
        <taxon>Polyporales</taxon>
        <taxon>Polyporaceae</taxon>
        <taxon>Polyporus</taxon>
    </lineage>
</organism>
<accession>A0A5C3NY19</accession>
<keyword evidence="3" id="KW-1185">Reference proteome</keyword>
<dbReference type="InterPro" id="IPR001810">
    <property type="entry name" value="F-box_dom"/>
</dbReference>
<gene>
    <name evidence="2" type="ORF">K466DRAFT_569368</name>
</gene>
<dbReference type="SUPFAM" id="SSF81383">
    <property type="entry name" value="F-box domain"/>
    <property type="match status" value="1"/>
</dbReference>
<evidence type="ECO:0000313" key="2">
    <source>
        <dbReference type="EMBL" id="TFK80900.1"/>
    </source>
</evidence>
<dbReference type="Gene3D" id="1.20.1280.50">
    <property type="match status" value="1"/>
</dbReference>
<sequence length="640" mass="72020">MSEADSSLQSLEGLLQPLGSSVARLRSLGLPLGHDRAHMVQYESQLKTLRELHIAQGRLLDKLHNAAAPINRLPAEILVHIFSNLLQERRIDSTHDFADRWSFLAFDPRPIRPVLEVCQHWRQLALSTPTLWAHANNGHINDRYLSLSQNAPLTVSLTWLRFTPEMCRSCIQAGSRITVLHIHIPEASIRYPHSLRKDTLSRLSRFLAEFPADSLRHCSIAFPSAASEIMDTVLFRGGGQSLRSLHLSGMRFLPQIAFPKLNRLFIDRPTRSQRGDTNLASWTIGDLVTFLAGCPDVQELVLAPVDMHLVDTGPSAKTQPRSVTLPRLRYFAVGIHEEAFINEAAELLTASILFPTQCHLLFTRLPAGIRPHDFQEPLGGLFAVLPISTPFNRLRIWSTDDGQRIQFGSSSSGGTLTICFGPYDWGHLRAAFKTMPAHLTYIEELWIGLARFDYNSHISNLRCMLDFFPNLRRLVIGQPAPPLPPNPLHMFDPCFLEAAVGMLRPDDFRFMEVDSGLACPHLDTICIDLPEYTQGMRVLAHVLEGRRQAGYPVRRLVVGYDSKLELDALGQALFPLQELVEELVCEELKPHTRPKSVFSDCLWLLSNSHVFQSTGMDPYWPDWSKGGHLYASIVRIGTQS</sequence>
<protein>
    <recommendedName>
        <fullName evidence="1">F-box domain-containing protein</fullName>
    </recommendedName>
</protein>
<proteinExistence type="predicted"/>
<evidence type="ECO:0000259" key="1">
    <source>
        <dbReference type="Pfam" id="PF12937"/>
    </source>
</evidence>
<feature type="domain" description="F-box" evidence="1">
    <location>
        <begin position="70"/>
        <end position="134"/>
    </location>
</feature>
<dbReference type="Pfam" id="PF12937">
    <property type="entry name" value="F-box-like"/>
    <property type="match status" value="1"/>
</dbReference>
<dbReference type="Proteomes" id="UP000308197">
    <property type="component" value="Unassembled WGS sequence"/>
</dbReference>
<name>A0A5C3NY19_9APHY</name>
<dbReference type="AlphaFoldDB" id="A0A5C3NY19"/>